<evidence type="ECO:0000313" key="4">
    <source>
        <dbReference type="EMBL" id="OGZ33058.1"/>
    </source>
</evidence>
<organism evidence="4 5">
    <name type="scientific">Candidatus Portnoybacteria bacterium RBG_13_40_8</name>
    <dbReference type="NCBI Taxonomy" id="1801990"/>
    <lineage>
        <taxon>Bacteria</taxon>
        <taxon>Candidatus Portnoyibacteriota</taxon>
    </lineage>
</organism>
<dbReference type="CDD" id="cd03809">
    <property type="entry name" value="GT4_MtfB-like"/>
    <property type="match status" value="1"/>
</dbReference>
<proteinExistence type="predicted"/>
<dbReference type="EMBL" id="MHMT01000006">
    <property type="protein sequence ID" value="OGZ33058.1"/>
    <property type="molecule type" value="Genomic_DNA"/>
</dbReference>
<dbReference type="InterPro" id="IPR001296">
    <property type="entry name" value="Glyco_trans_1"/>
</dbReference>
<comment type="caution">
    <text evidence="4">The sequence shown here is derived from an EMBL/GenBank/DDBJ whole genome shotgun (WGS) entry which is preliminary data.</text>
</comment>
<evidence type="ECO:0000313" key="5">
    <source>
        <dbReference type="Proteomes" id="UP000177810"/>
    </source>
</evidence>
<dbReference type="PANTHER" id="PTHR46401:SF2">
    <property type="entry name" value="GLYCOSYLTRANSFERASE WBBK-RELATED"/>
    <property type="match status" value="1"/>
</dbReference>
<dbReference type="STRING" id="1801990.A2V69_03900"/>
<feature type="domain" description="Glycosyltransferase subfamily 4-like N-terminal" evidence="3">
    <location>
        <begin position="106"/>
        <end position="179"/>
    </location>
</feature>
<gene>
    <name evidence="4" type="ORF">A2V69_03900</name>
</gene>
<evidence type="ECO:0000256" key="1">
    <source>
        <dbReference type="ARBA" id="ARBA00022679"/>
    </source>
</evidence>
<name>A0A1G2F648_9BACT</name>
<dbReference type="GO" id="GO:0009103">
    <property type="term" value="P:lipopolysaccharide biosynthetic process"/>
    <property type="evidence" value="ECO:0007669"/>
    <property type="project" value="TreeGrafter"/>
</dbReference>
<keyword evidence="1" id="KW-0808">Transferase</keyword>
<protein>
    <recommendedName>
        <fullName evidence="6">Glycosyl transferase family 1 domain-containing protein</fullName>
    </recommendedName>
</protein>
<sequence length="411" mass="47892">MKIGIDIRVLGRGRRTGVEDYTINLLSCLLPADKSVKYRLFYNGFRKFKVEYPWLKLPNVKIKKLRIPNRIFDLFLRFLRFPKIDKVLGGVNLFLSPHFLLTPLSRKSKIIVIFYDLSFIRFPEFFSLPKLFWHKFIYPRKQAQKADLIVTISQSTKDDLISVYKIAPEKIKVVYPGINKKFRLIDKNDPNLLRVAKKYKLPVSPVGESDNFILYFGTIEPRKNILALIKAFEQIREEKSLPPIQIQWKGFEGMVKREQEKFFDFSNLKLVIAGSRGWLYKGVFKKIKESQFGKDIIFTGYVDEEDKPYLYNLADVFVYPSFFEGFGLPPLEAMACGVPTIVSNNSSLPEVVGEGAVTIDPNNINEIIFAIRKILENEELKNYLKNQGLKRARNFNWENTAQKFLKIFKEL</sequence>
<dbReference type="Proteomes" id="UP000177810">
    <property type="component" value="Unassembled WGS sequence"/>
</dbReference>
<dbReference type="Pfam" id="PF00534">
    <property type="entry name" value="Glycos_transf_1"/>
    <property type="match status" value="1"/>
</dbReference>
<dbReference type="GO" id="GO:0016757">
    <property type="term" value="F:glycosyltransferase activity"/>
    <property type="evidence" value="ECO:0007669"/>
    <property type="project" value="InterPro"/>
</dbReference>
<dbReference type="SUPFAM" id="SSF53756">
    <property type="entry name" value="UDP-Glycosyltransferase/glycogen phosphorylase"/>
    <property type="match status" value="1"/>
</dbReference>
<dbReference type="Pfam" id="PF13439">
    <property type="entry name" value="Glyco_transf_4"/>
    <property type="match status" value="1"/>
</dbReference>
<dbReference type="InterPro" id="IPR028098">
    <property type="entry name" value="Glyco_trans_4-like_N"/>
</dbReference>
<feature type="domain" description="Glycosyl transferase family 1" evidence="2">
    <location>
        <begin position="206"/>
        <end position="390"/>
    </location>
</feature>
<evidence type="ECO:0008006" key="6">
    <source>
        <dbReference type="Google" id="ProtNLM"/>
    </source>
</evidence>
<evidence type="ECO:0000259" key="3">
    <source>
        <dbReference type="Pfam" id="PF13439"/>
    </source>
</evidence>
<dbReference type="AlphaFoldDB" id="A0A1G2F648"/>
<dbReference type="PANTHER" id="PTHR46401">
    <property type="entry name" value="GLYCOSYLTRANSFERASE WBBK-RELATED"/>
    <property type="match status" value="1"/>
</dbReference>
<evidence type="ECO:0000259" key="2">
    <source>
        <dbReference type="Pfam" id="PF00534"/>
    </source>
</evidence>
<dbReference type="Gene3D" id="3.40.50.2000">
    <property type="entry name" value="Glycogen Phosphorylase B"/>
    <property type="match status" value="2"/>
</dbReference>
<reference evidence="4 5" key="1">
    <citation type="journal article" date="2016" name="Nat. Commun.">
        <title>Thousands of microbial genomes shed light on interconnected biogeochemical processes in an aquifer system.</title>
        <authorList>
            <person name="Anantharaman K."/>
            <person name="Brown C.T."/>
            <person name="Hug L.A."/>
            <person name="Sharon I."/>
            <person name="Castelle C.J."/>
            <person name="Probst A.J."/>
            <person name="Thomas B.C."/>
            <person name="Singh A."/>
            <person name="Wilkins M.J."/>
            <person name="Karaoz U."/>
            <person name="Brodie E.L."/>
            <person name="Williams K.H."/>
            <person name="Hubbard S.S."/>
            <person name="Banfield J.F."/>
        </authorList>
    </citation>
    <scope>NUCLEOTIDE SEQUENCE [LARGE SCALE GENOMIC DNA]</scope>
</reference>
<accession>A0A1G2F648</accession>